<accession>A0A9D4FKF3</accession>
<sequence>MLKLAQTNQPTDQQTNQQTGQKQYVPHYYRAGGVGPKVSLPMGFHGAVVVFVFYRVHRDCLPYGHRPQKDVLIQETPRSRGDPGTYGGSNQRSLDCEASVLPLDHGSATLPRCLSGTVKIPRK</sequence>
<evidence type="ECO:0000313" key="3">
    <source>
        <dbReference type="Proteomes" id="UP000828390"/>
    </source>
</evidence>
<dbReference type="EMBL" id="JAIWYP010000007">
    <property type="protein sequence ID" value="KAH3800425.1"/>
    <property type="molecule type" value="Genomic_DNA"/>
</dbReference>
<protein>
    <submittedName>
        <fullName evidence="2">Uncharacterized protein</fullName>
    </submittedName>
</protein>
<comment type="caution">
    <text evidence="2">The sequence shown here is derived from an EMBL/GenBank/DDBJ whole genome shotgun (WGS) entry which is preliminary data.</text>
</comment>
<feature type="region of interest" description="Disordered" evidence="1">
    <location>
        <begin position="1"/>
        <end position="22"/>
    </location>
</feature>
<evidence type="ECO:0000313" key="2">
    <source>
        <dbReference type="EMBL" id="KAH3800425.1"/>
    </source>
</evidence>
<organism evidence="2 3">
    <name type="scientific">Dreissena polymorpha</name>
    <name type="common">Zebra mussel</name>
    <name type="synonym">Mytilus polymorpha</name>
    <dbReference type="NCBI Taxonomy" id="45954"/>
    <lineage>
        <taxon>Eukaryota</taxon>
        <taxon>Metazoa</taxon>
        <taxon>Spiralia</taxon>
        <taxon>Lophotrochozoa</taxon>
        <taxon>Mollusca</taxon>
        <taxon>Bivalvia</taxon>
        <taxon>Autobranchia</taxon>
        <taxon>Heteroconchia</taxon>
        <taxon>Euheterodonta</taxon>
        <taxon>Imparidentia</taxon>
        <taxon>Neoheterodontei</taxon>
        <taxon>Myida</taxon>
        <taxon>Dreissenoidea</taxon>
        <taxon>Dreissenidae</taxon>
        <taxon>Dreissena</taxon>
    </lineage>
</organism>
<proteinExistence type="predicted"/>
<evidence type="ECO:0000256" key="1">
    <source>
        <dbReference type="SAM" id="MobiDB-lite"/>
    </source>
</evidence>
<reference evidence="2" key="1">
    <citation type="journal article" date="2019" name="bioRxiv">
        <title>The Genome of the Zebra Mussel, Dreissena polymorpha: A Resource for Invasive Species Research.</title>
        <authorList>
            <person name="McCartney M.A."/>
            <person name="Auch B."/>
            <person name="Kono T."/>
            <person name="Mallez S."/>
            <person name="Zhang Y."/>
            <person name="Obille A."/>
            <person name="Becker A."/>
            <person name="Abrahante J.E."/>
            <person name="Garbe J."/>
            <person name="Badalamenti J.P."/>
            <person name="Herman A."/>
            <person name="Mangelson H."/>
            <person name="Liachko I."/>
            <person name="Sullivan S."/>
            <person name="Sone E.D."/>
            <person name="Koren S."/>
            <person name="Silverstein K.A.T."/>
            <person name="Beckman K.B."/>
            <person name="Gohl D.M."/>
        </authorList>
    </citation>
    <scope>NUCLEOTIDE SEQUENCE</scope>
    <source>
        <strain evidence="2">Duluth1</strain>
        <tissue evidence="2">Whole animal</tissue>
    </source>
</reference>
<keyword evidence="3" id="KW-1185">Reference proteome</keyword>
<feature type="region of interest" description="Disordered" evidence="1">
    <location>
        <begin position="64"/>
        <end position="92"/>
    </location>
</feature>
<gene>
    <name evidence="2" type="ORF">DPMN_154058</name>
</gene>
<reference evidence="2" key="2">
    <citation type="submission" date="2020-11" db="EMBL/GenBank/DDBJ databases">
        <authorList>
            <person name="McCartney M.A."/>
            <person name="Auch B."/>
            <person name="Kono T."/>
            <person name="Mallez S."/>
            <person name="Becker A."/>
            <person name="Gohl D.M."/>
            <person name="Silverstein K.A.T."/>
            <person name="Koren S."/>
            <person name="Bechman K.B."/>
            <person name="Herman A."/>
            <person name="Abrahante J.E."/>
            <person name="Garbe J."/>
        </authorList>
    </citation>
    <scope>NUCLEOTIDE SEQUENCE</scope>
    <source>
        <strain evidence="2">Duluth1</strain>
        <tissue evidence="2">Whole animal</tissue>
    </source>
</reference>
<name>A0A9D4FKF3_DREPO</name>
<dbReference type="Proteomes" id="UP000828390">
    <property type="component" value="Unassembled WGS sequence"/>
</dbReference>
<dbReference type="AlphaFoldDB" id="A0A9D4FKF3"/>